<dbReference type="AlphaFoldDB" id="A0A097R5E4"/>
<organism evidence="1 2">
    <name type="scientific">Hafnia alvei FB1</name>
    <dbReference type="NCBI Taxonomy" id="1453496"/>
    <lineage>
        <taxon>Bacteria</taxon>
        <taxon>Pseudomonadati</taxon>
        <taxon>Pseudomonadota</taxon>
        <taxon>Gammaproteobacteria</taxon>
        <taxon>Enterobacterales</taxon>
        <taxon>Hafniaceae</taxon>
        <taxon>Hafnia</taxon>
    </lineage>
</organism>
<protein>
    <submittedName>
        <fullName evidence="1">Uncharacterized protein</fullName>
    </submittedName>
</protein>
<dbReference type="RefSeq" id="WP_025800144.1">
    <property type="nucleotide sequence ID" value="NZ_CP009706.1"/>
</dbReference>
<gene>
    <name evidence="1" type="ORF">AT03_17110</name>
</gene>
<sequence>MASPNKLTMYYADESTRLFLEEQISLYGGKNSGSKYLYALVSRERQRINNDADDKCASEISKPSAMFYPKFLGGTDYITKGDISFSSLDLVKEYMREASGEEKIISEKRKRLKMIREGILEQIILDYRKLPDASAIRSNVDSFSIIIIKYIKCNYHDFNGGNVTLDGEFLAEWKIIRVDRKLWGKYDGKYDFRKIKYMKYAEVTEFYGGQGLCKVNEVTTRDNAGAYFIPVSSNTLKFPSGFISRKGPLIVGGFIDQIKNRVDIRPMNETRIKKIKNLRQKKTQ</sequence>
<name>A0A097R5E4_HAFAL</name>
<dbReference type="OrthoDB" id="6638396at2"/>
<accession>A0A097R5E4</accession>
<evidence type="ECO:0000313" key="1">
    <source>
        <dbReference type="EMBL" id="AIU73942.1"/>
    </source>
</evidence>
<dbReference type="Proteomes" id="UP000029986">
    <property type="component" value="Chromosome"/>
</dbReference>
<dbReference type="PATRIC" id="fig|1453496.5.peg.3516"/>
<dbReference type="EMBL" id="CP009706">
    <property type="protein sequence ID" value="AIU73942.1"/>
    <property type="molecule type" value="Genomic_DNA"/>
</dbReference>
<dbReference type="HOGENOM" id="CLU_1011755_0_0_6"/>
<proteinExistence type="predicted"/>
<evidence type="ECO:0000313" key="2">
    <source>
        <dbReference type="Proteomes" id="UP000029986"/>
    </source>
</evidence>
<keyword evidence="2" id="KW-1185">Reference proteome</keyword>
<dbReference type="KEGG" id="hav:AT03_17110"/>
<reference evidence="1 2" key="1">
    <citation type="journal article" date="2014" name="Gut Pathog.">
        <title>Gene clusters of Hafnia alvei strain FB1 important in survival and pathogenesis: a draft genome perspective.</title>
        <authorList>
            <person name="Tan J.Y."/>
            <person name="Yin W.F."/>
            <person name="Chan K.G."/>
        </authorList>
    </citation>
    <scope>NUCLEOTIDE SEQUENCE [LARGE SCALE GENOMIC DNA]</scope>
    <source>
        <strain evidence="1 2">FB1</strain>
    </source>
</reference>